<feature type="transmembrane region" description="Helical" evidence="7">
    <location>
        <begin position="111"/>
        <end position="129"/>
    </location>
</feature>
<proteinExistence type="inferred from homology"/>
<accession>A0A397DR16</accession>
<keyword evidence="3" id="KW-0813">Transport</keyword>
<dbReference type="Proteomes" id="UP000265716">
    <property type="component" value="Unassembled WGS sequence"/>
</dbReference>
<feature type="transmembrane region" description="Helical" evidence="7">
    <location>
        <begin position="135"/>
        <end position="164"/>
    </location>
</feature>
<keyword evidence="4 7" id="KW-0812">Transmembrane</keyword>
<name>A0A397DR16_APHAT</name>
<reference evidence="10 11" key="1">
    <citation type="submission" date="2018-08" db="EMBL/GenBank/DDBJ databases">
        <title>Aphanomyces genome sequencing and annotation.</title>
        <authorList>
            <person name="Minardi D."/>
            <person name="Oidtmann B."/>
            <person name="Van Der Giezen M."/>
            <person name="Studholme D.J."/>
        </authorList>
    </citation>
    <scope>NUCLEOTIDE SEQUENCE [LARGE SCALE GENOMIC DNA]</scope>
    <source>
        <strain evidence="9 10">SA</strain>
        <strain evidence="8 11">Yx</strain>
    </source>
</reference>
<dbReference type="InterPro" id="IPR036259">
    <property type="entry name" value="MFS_trans_sf"/>
</dbReference>
<protein>
    <recommendedName>
        <fullName evidence="12">Major facilitator superfamily (MFS) profile domain-containing protein</fullName>
    </recommendedName>
</protein>
<evidence type="ECO:0000313" key="10">
    <source>
        <dbReference type="Proteomes" id="UP000265716"/>
    </source>
</evidence>
<dbReference type="Pfam" id="PF01733">
    <property type="entry name" value="Nucleoside_tran"/>
    <property type="match status" value="1"/>
</dbReference>
<evidence type="ECO:0000313" key="8">
    <source>
        <dbReference type="EMBL" id="RHY13505.1"/>
    </source>
</evidence>
<feature type="transmembrane region" description="Helical" evidence="7">
    <location>
        <begin position="176"/>
        <end position="196"/>
    </location>
</feature>
<evidence type="ECO:0000256" key="4">
    <source>
        <dbReference type="ARBA" id="ARBA00022692"/>
    </source>
</evidence>
<evidence type="ECO:0000256" key="5">
    <source>
        <dbReference type="ARBA" id="ARBA00022989"/>
    </source>
</evidence>
<feature type="transmembrane region" description="Helical" evidence="7">
    <location>
        <begin position="305"/>
        <end position="324"/>
    </location>
</feature>
<organism evidence="9 10">
    <name type="scientific">Aphanomyces astaci</name>
    <name type="common">Crayfish plague agent</name>
    <dbReference type="NCBI Taxonomy" id="112090"/>
    <lineage>
        <taxon>Eukaryota</taxon>
        <taxon>Sar</taxon>
        <taxon>Stramenopiles</taxon>
        <taxon>Oomycota</taxon>
        <taxon>Saprolegniomycetes</taxon>
        <taxon>Saprolegniales</taxon>
        <taxon>Verrucalvaceae</taxon>
        <taxon>Aphanomyces</taxon>
    </lineage>
</organism>
<dbReference type="GO" id="GO:0005337">
    <property type="term" value="F:nucleoside transmembrane transporter activity"/>
    <property type="evidence" value="ECO:0007669"/>
    <property type="project" value="InterPro"/>
</dbReference>
<evidence type="ECO:0008006" key="12">
    <source>
        <dbReference type="Google" id="ProtNLM"/>
    </source>
</evidence>
<keyword evidence="5 7" id="KW-1133">Transmembrane helix</keyword>
<evidence type="ECO:0000256" key="6">
    <source>
        <dbReference type="ARBA" id="ARBA00023136"/>
    </source>
</evidence>
<dbReference type="InterPro" id="IPR002259">
    <property type="entry name" value="Eqnu_transpt"/>
</dbReference>
<comment type="subcellular location">
    <subcellularLocation>
        <location evidence="1">Membrane</location>
        <topology evidence="1">Multi-pass membrane protein</topology>
    </subcellularLocation>
</comment>
<evidence type="ECO:0000256" key="7">
    <source>
        <dbReference type="SAM" id="Phobius"/>
    </source>
</evidence>
<feature type="transmembrane region" description="Helical" evidence="7">
    <location>
        <begin position="380"/>
        <end position="404"/>
    </location>
</feature>
<evidence type="ECO:0000313" key="11">
    <source>
        <dbReference type="Proteomes" id="UP000266239"/>
    </source>
</evidence>
<gene>
    <name evidence="8" type="ORF">DYB25_011772</name>
    <name evidence="9" type="ORF">DYB38_010071</name>
</gene>
<sequence length="448" mass="48724">MSIKPPSVKYEAIQAQEETVDVLGLNGIPLTVLDEIKQHKVFITGSLIVLEASVMWAYFSCLSAQDYYKKAFPSVNFDFLTTPLLTWPLVIGHVLQAGFHIRLSYKYRVSIGYFLFALAATVIIAQDFLTLDNTVAAYVVLASFAVVGIAHSVVEPAFYLIAALFPDEDSTHAVQIGNVAAGVINIALSTLIRVFVGGFDLDESRTSVTLSFYLFMGLLLVVCVVALVVFHNLEALPCVKYLLDRADDDHSKYGHPSLPDLWAKYWRVSQTIVLPMVAQFMIFFCSLALFPGVGCASSLHVLDSASVPAAWFCSPGIIGAYNVGDFLGRIVCTKAVYTMLTLRSCFVLSLLRWLLLPLLLLGTASSPLYAFEGVPVVGLYWALGLNVLLGFTAGMFSTITMGLAPRLVAQEDREAAGSLMVLSLFLGLALGSTFGFVLGSNHWLDIGL</sequence>
<comment type="similarity">
    <text evidence="2">Belongs to the SLC29A/ENT transporter (TC 2.A.57) family.</text>
</comment>
<evidence type="ECO:0000256" key="2">
    <source>
        <dbReference type="ARBA" id="ARBA00007965"/>
    </source>
</evidence>
<feature type="transmembrane region" description="Helical" evidence="7">
    <location>
        <begin position="79"/>
        <end position="99"/>
    </location>
</feature>
<dbReference type="GO" id="GO:0005886">
    <property type="term" value="C:plasma membrane"/>
    <property type="evidence" value="ECO:0007669"/>
    <property type="project" value="TreeGrafter"/>
</dbReference>
<dbReference type="PANTHER" id="PTHR10332:SF10">
    <property type="entry name" value="EQUILIBRATIVE NUCLEOSIDE TRANSPORTER 4"/>
    <property type="match status" value="1"/>
</dbReference>
<dbReference type="EMBL" id="QUTA01005919">
    <property type="protein sequence ID" value="RHY13505.1"/>
    <property type="molecule type" value="Genomic_DNA"/>
</dbReference>
<dbReference type="VEuPathDB" id="FungiDB:H257_00024"/>
<feature type="transmembrane region" description="Helical" evidence="7">
    <location>
        <begin position="416"/>
        <end position="438"/>
    </location>
</feature>
<keyword evidence="6 7" id="KW-0472">Membrane</keyword>
<dbReference type="SUPFAM" id="SSF103473">
    <property type="entry name" value="MFS general substrate transporter"/>
    <property type="match status" value="1"/>
</dbReference>
<dbReference type="Proteomes" id="UP000266239">
    <property type="component" value="Unassembled WGS sequence"/>
</dbReference>
<dbReference type="PANTHER" id="PTHR10332">
    <property type="entry name" value="EQUILIBRATIVE NUCLEOSIDE TRANSPORTER"/>
    <property type="match status" value="1"/>
</dbReference>
<dbReference type="AlphaFoldDB" id="A0A397DR16"/>
<comment type="caution">
    <text evidence="9">The sequence shown here is derived from an EMBL/GenBank/DDBJ whole genome shotgun (WGS) entry which is preliminary data.</text>
</comment>
<dbReference type="EMBL" id="QUTC01004071">
    <property type="protein sequence ID" value="RHY66674.1"/>
    <property type="molecule type" value="Genomic_DNA"/>
</dbReference>
<evidence type="ECO:0000256" key="1">
    <source>
        <dbReference type="ARBA" id="ARBA00004141"/>
    </source>
</evidence>
<evidence type="ECO:0000256" key="3">
    <source>
        <dbReference type="ARBA" id="ARBA00022448"/>
    </source>
</evidence>
<feature type="transmembrane region" description="Helical" evidence="7">
    <location>
        <begin position="336"/>
        <end position="360"/>
    </location>
</feature>
<evidence type="ECO:0000313" key="9">
    <source>
        <dbReference type="EMBL" id="RHY66674.1"/>
    </source>
</evidence>
<feature type="transmembrane region" description="Helical" evidence="7">
    <location>
        <begin position="208"/>
        <end position="230"/>
    </location>
</feature>
<feature type="transmembrane region" description="Helical" evidence="7">
    <location>
        <begin position="41"/>
        <end position="59"/>
    </location>
</feature>
<feature type="transmembrane region" description="Helical" evidence="7">
    <location>
        <begin position="272"/>
        <end position="293"/>
    </location>
</feature>